<protein>
    <submittedName>
        <fullName evidence="1">Uncharacterized protein</fullName>
    </submittedName>
</protein>
<gene>
    <name evidence="1" type="ORF">QYS49_32810</name>
</gene>
<keyword evidence="2" id="KW-1185">Reference proteome</keyword>
<name>A0AA51NE14_9BACT</name>
<accession>A0AA51NE14</accession>
<dbReference type="KEGG" id="msaa:QYS49_32810"/>
<dbReference type="EMBL" id="CP129971">
    <property type="protein sequence ID" value="WMN12205.1"/>
    <property type="molecule type" value="Genomic_DNA"/>
</dbReference>
<sequence>MKRYSIILFAISLISTIDLKAQDKPAALIKGESATVSENLIKFEIGSPNGIGISYEKKLGHHISLYNIIGLRVFGGGGTTSQAIYGVSPWYVLTPQISVQPRFYHNLDKRAAMDKNINYNSANYVGFTARFYHQSFFYSNSDRIGNSPAVLDLMLSYGLQRSFFKRLNFDLAIQPGIEFTSWQPTFFLGLNLQLGFIVFSN</sequence>
<reference evidence="1 2" key="1">
    <citation type="submission" date="2023-08" db="EMBL/GenBank/DDBJ databases">
        <title>Comparative genomics and taxonomic characterization of three novel marine species of genus Marivirga.</title>
        <authorList>
            <person name="Muhammad N."/>
            <person name="Kim S.-G."/>
        </authorList>
    </citation>
    <scope>NUCLEOTIDE SEQUENCE [LARGE SCALE GENOMIC DNA]</scope>
    <source>
        <strain evidence="1 2">BDSF4-3</strain>
    </source>
</reference>
<proteinExistence type="predicted"/>
<dbReference type="RefSeq" id="WP_308350113.1">
    <property type="nucleotide sequence ID" value="NZ_CP129971.1"/>
</dbReference>
<dbReference type="AlphaFoldDB" id="A0AA51NE14"/>
<evidence type="ECO:0000313" key="2">
    <source>
        <dbReference type="Proteomes" id="UP001230496"/>
    </source>
</evidence>
<dbReference type="Proteomes" id="UP001230496">
    <property type="component" value="Chromosome"/>
</dbReference>
<organism evidence="1 2">
    <name type="scientific">Marivirga salinarum</name>
    <dbReference type="NCBI Taxonomy" id="3059078"/>
    <lineage>
        <taxon>Bacteria</taxon>
        <taxon>Pseudomonadati</taxon>
        <taxon>Bacteroidota</taxon>
        <taxon>Cytophagia</taxon>
        <taxon>Cytophagales</taxon>
        <taxon>Marivirgaceae</taxon>
        <taxon>Marivirga</taxon>
    </lineage>
</organism>
<evidence type="ECO:0000313" key="1">
    <source>
        <dbReference type="EMBL" id="WMN12205.1"/>
    </source>
</evidence>